<gene>
    <name evidence="5" type="ORF">J3R30DRAFT_3686006</name>
</gene>
<reference evidence="5" key="1">
    <citation type="submission" date="2022-08" db="EMBL/GenBank/DDBJ databases">
        <title>A Global Phylogenomic Analysis of the Shiitake Genus Lentinula.</title>
        <authorList>
            <consortium name="DOE Joint Genome Institute"/>
            <person name="Sierra-Patev S."/>
            <person name="Min B."/>
            <person name="Naranjo-Ortiz M."/>
            <person name="Looney B."/>
            <person name="Konkel Z."/>
            <person name="Slot J.C."/>
            <person name="Sakamoto Y."/>
            <person name="Steenwyk J.L."/>
            <person name="Rokas A."/>
            <person name="Carro J."/>
            <person name="Camarero S."/>
            <person name="Ferreira P."/>
            <person name="Molpeceres G."/>
            <person name="Ruiz-Duenas F.J."/>
            <person name="Serrano A."/>
            <person name="Henrissat B."/>
            <person name="Drula E."/>
            <person name="Hughes K.W."/>
            <person name="Mata J.L."/>
            <person name="Ishikawa N.K."/>
            <person name="Vargas-Isla R."/>
            <person name="Ushijima S."/>
            <person name="Smith C.A."/>
            <person name="Ahrendt S."/>
            <person name="Andreopoulos W."/>
            <person name="He G."/>
            <person name="Labutti K."/>
            <person name="Lipzen A."/>
            <person name="Ng V."/>
            <person name="Riley R."/>
            <person name="Sandor L."/>
            <person name="Barry K."/>
            <person name="Martinez A.T."/>
            <person name="Xiao Y."/>
            <person name="Gibbons J.G."/>
            <person name="Terashima K."/>
            <person name="Grigoriev I.V."/>
            <person name="Hibbett D.S."/>
        </authorList>
    </citation>
    <scope>NUCLEOTIDE SEQUENCE</scope>
    <source>
        <strain evidence="5">JLM2183</strain>
    </source>
</reference>
<dbReference type="OrthoDB" id="4623364at2759"/>
<dbReference type="EMBL" id="JAOTPV010000024">
    <property type="protein sequence ID" value="KAJ4470804.1"/>
    <property type="molecule type" value="Genomic_DNA"/>
</dbReference>
<evidence type="ECO:0000256" key="2">
    <source>
        <dbReference type="ARBA" id="ARBA00022481"/>
    </source>
</evidence>
<proteinExistence type="inferred from homology"/>
<dbReference type="InterPro" id="IPR000878">
    <property type="entry name" value="4pyrrol_Mease"/>
</dbReference>
<keyword evidence="6" id="KW-1185">Reference proteome</keyword>
<name>A0A9W9DIJ4_9AGAR</name>
<dbReference type="InterPro" id="IPR035996">
    <property type="entry name" value="4pyrrol_Methylase_sf"/>
</dbReference>
<evidence type="ECO:0000313" key="6">
    <source>
        <dbReference type="Proteomes" id="UP001150266"/>
    </source>
</evidence>
<comment type="caution">
    <text evidence="5">The sequence shown here is derived from an EMBL/GenBank/DDBJ whole genome shotgun (WGS) entry which is preliminary data.</text>
</comment>
<feature type="domain" description="MPN" evidence="4">
    <location>
        <begin position="19"/>
        <end position="156"/>
    </location>
</feature>
<protein>
    <submittedName>
        <fullName evidence="5">Tetrapyrrole methylase</fullName>
    </submittedName>
</protein>
<comment type="subunit">
    <text evidence="1">Homodimer.</text>
</comment>
<evidence type="ECO:0000256" key="3">
    <source>
        <dbReference type="ARBA" id="ARBA00035662"/>
    </source>
</evidence>
<evidence type="ECO:0000313" key="5">
    <source>
        <dbReference type="EMBL" id="KAJ4470804.1"/>
    </source>
</evidence>
<dbReference type="GO" id="GO:0008168">
    <property type="term" value="F:methyltransferase activity"/>
    <property type="evidence" value="ECO:0007669"/>
    <property type="project" value="UniProtKB-KW"/>
</dbReference>
<accession>A0A9W9DIJ4</accession>
<keyword evidence="5" id="KW-0808">Transferase</keyword>
<dbReference type="InterPro" id="IPR037518">
    <property type="entry name" value="MPN"/>
</dbReference>
<sequence>MQILLTKPAGSLTIVGSGIESISQITLQALSHIEAASKVFYCVVDPATEAFIFAKNKNCVDLYQYYDNDKPRMDTYTQMAEVMLKEVRNGLTVVGVFYGHPGVFVNPSHRALAIAESEGYKARMLPGISAEDCLFADLHIDPSHPGCVTYEASDFLIRERPVNIHSHFVLWQVGCVGVSDFNFSGFNNTKFGVLVDRLEKEYGADHPVVHYIAAVLPYEDPVTDKLTIGQLHDPRVAKQVTGISTFYIPPKETKCVNVDMMRRLDLLSHGIPIKQLSFFPSNKWAPANSVPDVVAYGPADQAAVVKLNTHKVPEQYPALATSKAMTDIMTKLALDPRILTEYKADTQAFVHSVPDLTLVEKKALELGNLGAIRCAMKNLPLPPVDMNPATPTGFPVVAVIVWPVVAVAVNDMTRIGN</sequence>
<dbReference type="AlphaFoldDB" id="A0A9W9DIJ4"/>
<dbReference type="InterPro" id="IPR014777">
    <property type="entry name" value="4pyrrole_Mease_sub1"/>
</dbReference>
<dbReference type="Proteomes" id="UP001150266">
    <property type="component" value="Unassembled WGS sequence"/>
</dbReference>
<dbReference type="CDD" id="cd19916">
    <property type="entry name" value="OphMA_like"/>
    <property type="match status" value="1"/>
</dbReference>
<keyword evidence="5" id="KW-0489">Methyltransferase</keyword>
<comment type="similarity">
    <text evidence="3">In the N-terminal section; belongs to the precorrin methyltransferase family.</text>
</comment>
<dbReference type="PROSITE" id="PS50249">
    <property type="entry name" value="MPN"/>
    <property type="match status" value="1"/>
</dbReference>
<dbReference type="Pfam" id="PF00590">
    <property type="entry name" value="TP_methylase"/>
    <property type="match status" value="1"/>
</dbReference>
<dbReference type="Gene3D" id="3.40.1010.10">
    <property type="entry name" value="Cobalt-precorrin-4 Transmethylase, Domain 1"/>
    <property type="match status" value="1"/>
</dbReference>
<dbReference type="GO" id="GO:0032259">
    <property type="term" value="P:methylation"/>
    <property type="evidence" value="ECO:0007669"/>
    <property type="project" value="UniProtKB-KW"/>
</dbReference>
<evidence type="ECO:0000256" key="1">
    <source>
        <dbReference type="ARBA" id="ARBA00011738"/>
    </source>
</evidence>
<organism evidence="5 6">
    <name type="scientific">Lentinula aciculospora</name>
    <dbReference type="NCBI Taxonomy" id="153920"/>
    <lineage>
        <taxon>Eukaryota</taxon>
        <taxon>Fungi</taxon>
        <taxon>Dikarya</taxon>
        <taxon>Basidiomycota</taxon>
        <taxon>Agaricomycotina</taxon>
        <taxon>Agaricomycetes</taxon>
        <taxon>Agaricomycetidae</taxon>
        <taxon>Agaricales</taxon>
        <taxon>Marasmiineae</taxon>
        <taxon>Omphalotaceae</taxon>
        <taxon>Lentinula</taxon>
    </lineage>
</organism>
<keyword evidence="2" id="KW-0488">Methylation</keyword>
<evidence type="ECO:0000259" key="4">
    <source>
        <dbReference type="PROSITE" id="PS50249"/>
    </source>
</evidence>
<dbReference type="SUPFAM" id="SSF53790">
    <property type="entry name" value="Tetrapyrrole methylase"/>
    <property type="match status" value="1"/>
</dbReference>